<dbReference type="AlphaFoldDB" id="A0AAW8NWZ4"/>
<sequence length="274" mass="29567">MSKFQLPKAINDTQRVFAELCEKGGGIKGGPARTKVLELIIDSGKSLNKFAYAEMEQALKDNPIANPWHVCFAVGLCWGHLAVLSPDFIKAAVSFLETGSMSSLHSASGFHYERGPDPISQSLRGGRMLFDKVVLPKTLPETLKGVGRAQERWLTPIISPERPKYIGSWNATAMFMTALFAQPSLAATLVTQEVMLPPGGPIHAGLSLLHKTHVLAKAPDGSELDDAAFEPGSIYANTALMAELLKGTSGSNLVEIHSGLYMLGTRFAGSDKWF</sequence>
<name>A0AAW8NWZ4_9HYPH</name>
<proteinExistence type="predicted"/>
<evidence type="ECO:0000313" key="2">
    <source>
        <dbReference type="Proteomes" id="UP001269402"/>
    </source>
</evidence>
<dbReference type="Proteomes" id="UP001269402">
    <property type="component" value="Unassembled WGS sequence"/>
</dbReference>
<protein>
    <submittedName>
        <fullName evidence="1">Uncharacterized protein</fullName>
    </submittedName>
</protein>
<keyword evidence="2" id="KW-1185">Reference proteome</keyword>
<dbReference type="RefSeq" id="WP_310807145.1">
    <property type="nucleotide sequence ID" value="NZ_JAVLSH010000002.1"/>
</dbReference>
<organism evidence="1 2">
    <name type="scientific">Rhizobium redzepovicii</name>
    <dbReference type="NCBI Taxonomy" id="2867518"/>
    <lineage>
        <taxon>Bacteria</taxon>
        <taxon>Pseudomonadati</taxon>
        <taxon>Pseudomonadota</taxon>
        <taxon>Alphaproteobacteria</taxon>
        <taxon>Hyphomicrobiales</taxon>
        <taxon>Rhizobiaceae</taxon>
        <taxon>Rhizobium/Agrobacterium group</taxon>
        <taxon>Rhizobium</taxon>
    </lineage>
</organism>
<comment type="caution">
    <text evidence="1">The sequence shown here is derived from an EMBL/GenBank/DDBJ whole genome shotgun (WGS) entry which is preliminary data.</text>
</comment>
<evidence type="ECO:0000313" key="1">
    <source>
        <dbReference type="EMBL" id="MDR9759417.1"/>
    </source>
</evidence>
<accession>A0AAW8NWZ4</accession>
<gene>
    <name evidence="1" type="ORF">RJJ37_07190</name>
</gene>
<dbReference type="EMBL" id="JAVLSH010000002">
    <property type="protein sequence ID" value="MDR9759417.1"/>
    <property type="molecule type" value="Genomic_DNA"/>
</dbReference>
<reference evidence="2" key="1">
    <citation type="submission" date="2023-07" db="EMBL/GenBank/DDBJ databases">
        <title>Genomic characterization of faba bean (Vicia faba) microsymbionts in Mexican soils.</title>
        <authorList>
            <person name="Rivera Orduna F.N."/>
            <person name="Guevara-Luna J."/>
            <person name="Yan J."/>
            <person name="Arroyo-Herrera I."/>
            <person name="Li Y."/>
            <person name="Vasquez-Murrieta M.S."/>
            <person name="Wang E.T."/>
        </authorList>
    </citation>
    <scope>NUCLEOTIDE SEQUENCE [LARGE SCALE GENOMIC DNA]</scope>
    <source>
        <strain evidence="2">CH6</strain>
    </source>
</reference>